<comment type="similarity">
    <text evidence="1">Belongs to the SPT2 family.</text>
</comment>
<accession>A0A0N4U4Y0</accession>
<evidence type="ECO:0000313" key="4">
    <source>
        <dbReference type="Proteomes" id="UP000038040"/>
    </source>
</evidence>
<feature type="region of interest" description="Disordered" evidence="3">
    <location>
        <begin position="1"/>
        <end position="23"/>
    </location>
</feature>
<name>A0A0N4U4Y0_DRAME</name>
<evidence type="ECO:0000313" key="5">
    <source>
        <dbReference type="WBParaSite" id="DME_0000187401-mRNA-1"/>
    </source>
</evidence>
<evidence type="ECO:0000256" key="3">
    <source>
        <dbReference type="SAM" id="MobiDB-lite"/>
    </source>
</evidence>
<evidence type="ECO:0000256" key="1">
    <source>
        <dbReference type="ARBA" id="ARBA00006461"/>
    </source>
</evidence>
<dbReference type="WBParaSite" id="DME_0000187401-mRNA-1">
    <property type="protein sequence ID" value="DME_0000187401-mRNA-1"/>
    <property type="gene ID" value="DME_0000187401"/>
</dbReference>
<proteinExistence type="inferred from homology"/>
<evidence type="ECO:0000256" key="2">
    <source>
        <dbReference type="ARBA" id="ARBA00023054"/>
    </source>
</evidence>
<feature type="compositionally biased region" description="Acidic residues" evidence="3">
    <location>
        <begin position="10"/>
        <end position="23"/>
    </location>
</feature>
<sequence>LHYRRFSQNSEEEEGEYDSEMDDFIDDTEVDEFQREDFEKTLKLINPRYNKKRWKMNEMMIDDRKMESNYRDVDREERISSKIGLMEDIIEAKSGKSIAL</sequence>
<dbReference type="Proteomes" id="UP000038040">
    <property type="component" value="Unplaced"/>
</dbReference>
<keyword evidence="2" id="KW-0175">Coiled coil</keyword>
<organism evidence="4 5">
    <name type="scientific">Dracunculus medinensis</name>
    <name type="common">Guinea worm</name>
    <dbReference type="NCBI Taxonomy" id="318479"/>
    <lineage>
        <taxon>Eukaryota</taxon>
        <taxon>Metazoa</taxon>
        <taxon>Ecdysozoa</taxon>
        <taxon>Nematoda</taxon>
        <taxon>Chromadorea</taxon>
        <taxon>Rhabditida</taxon>
        <taxon>Spirurina</taxon>
        <taxon>Dracunculoidea</taxon>
        <taxon>Dracunculidae</taxon>
        <taxon>Dracunculus</taxon>
    </lineage>
</organism>
<dbReference type="AlphaFoldDB" id="A0A0N4U4Y0"/>
<dbReference type="Pfam" id="PF08243">
    <property type="entry name" value="SPT2"/>
    <property type="match status" value="1"/>
</dbReference>
<protein>
    <submittedName>
        <fullName evidence="5">Protein SPT2 homolog</fullName>
    </submittedName>
</protein>
<reference evidence="5" key="1">
    <citation type="submission" date="2017-02" db="UniProtKB">
        <authorList>
            <consortium name="WormBaseParasite"/>
        </authorList>
    </citation>
    <scope>IDENTIFICATION</scope>
</reference>
<dbReference type="InterPro" id="IPR013256">
    <property type="entry name" value="Chromatin_SPT2"/>
</dbReference>